<dbReference type="Pfam" id="PF14529">
    <property type="entry name" value="Exo_endo_phos_2"/>
    <property type="match status" value="1"/>
</dbReference>
<sequence>MLSSIAEIICMTETWLNSNVNSAELFDLNKYNVFRKDRDHLLAIHRTNWSCEGICEDLWVSIKVGNSTQLHLCCVYVPPHASVENLIAHLHSVSEVRQRHENDYVLIVGDYNVSDITWENPDNCKDFYKALNTADQFGESLVDAYNYLELRQYNGVRNENGKILDLVFSSMDKVSVNCCSNPFVPEDKHHPANYEVINNELDKINWDIELTGLNAENSVTVFYNFINNIITTYVQRKKVSNEYPLWFSNYSKVLLKEKVKLHKRWKKFSNELDYLEFSNVRKQLKLSIKNDYKNYISNIEHNLKNSVKGFWSFVSSKNRSKSVPKFVQFEDKLASTDTDICEAFSNYFASVFEPADTPSGCR</sequence>
<evidence type="ECO:0000313" key="2">
    <source>
        <dbReference type="EMBL" id="KAJ8973950.1"/>
    </source>
</evidence>
<protein>
    <recommendedName>
        <fullName evidence="1">Endonuclease/exonuclease/phosphatase domain-containing protein</fullName>
    </recommendedName>
</protein>
<accession>A0ABQ9J7L7</accession>
<gene>
    <name evidence="2" type="ORF">NQ317_013390</name>
</gene>
<dbReference type="EMBL" id="JAPWTJ010001077">
    <property type="protein sequence ID" value="KAJ8973950.1"/>
    <property type="molecule type" value="Genomic_DNA"/>
</dbReference>
<proteinExistence type="predicted"/>
<reference evidence="2" key="1">
    <citation type="journal article" date="2023" name="Insect Mol. Biol.">
        <title>Genome sequencing provides insights into the evolution of gene families encoding plant cell wall-degrading enzymes in longhorned beetles.</title>
        <authorList>
            <person name="Shin N.R."/>
            <person name="Okamura Y."/>
            <person name="Kirsch R."/>
            <person name="Pauchet Y."/>
        </authorList>
    </citation>
    <scope>NUCLEOTIDE SEQUENCE</scope>
    <source>
        <strain evidence="2">MMC_N1</strain>
    </source>
</reference>
<dbReference type="InterPro" id="IPR036691">
    <property type="entry name" value="Endo/exonu/phosph_ase_sf"/>
</dbReference>
<organism evidence="2 3">
    <name type="scientific">Molorchus minor</name>
    <dbReference type="NCBI Taxonomy" id="1323400"/>
    <lineage>
        <taxon>Eukaryota</taxon>
        <taxon>Metazoa</taxon>
        <taxon>Ecdysozoa</taxon>
        <taxon>Arthropoda</taxon>
        <taxon>Hexapoda</taxon>
        <taxon>Insecta</taxon>
        <taxon>Pterygota</taxon>
        <taxon>Neoptera</taxon>
        <taxon>Endopterygota</taxon>
        <taxon>Coleoptera</taxon>
        <taxon>Polyphaga</taxon>
        <taxon>Cucujiformia</taxon>
        <taxon>Chrysomeloidea</taxon>
        <taxon>Cerambycidae</taxon>
        <taxon>Lamiinae</taxon>
        <taxon>Monochamini</taxon>
        <taxon>Molorchus</taxon>
    </lineage>
</organism>
<dbReference type="Gene3D" id="3.60.10.10">
    <property type="entry name" value="Endonuclease/exonuclease/phosphatase"/>
    <property type="match status" value="1"/>
</dbReference>
<dbReference type="PANTHER" id="PTHR33395">
    <property type="entry name" value="TRANSCRIPTASE, PUTATIVE-RELATED-RELATED"/>
    <property type="match status" value="1"/>
</dbReference>
<dbReference type="InterPro" id="IPR005135">
    <property type="entry name" value="Endo/exonuclease/phosphatase"/>
</dbReference>
<evidence type="ECO:0000313" key="3">
    <source>
        <dbReference type="Proteomes" id="UP001162164"/>
    </source>
</evidence>
<name>A0ABQ9J7L7_9CUCU</name>
<dbReference type="Proteomes" id="UP001162164">
    <property type="component" value="Unassembled WGS sequence"/>
</dbReference>
<keyword evidence="3" id="KW-1185">Reference proteome</keyword>
<evidence type="ECO:0000259" key="1">
    <source>
        <dbReference type="Pfam" id="PF14529"/>
    </source>
</evidence>
<dbReference type="SUPFAM" id="SSF56219">
    <property type="entry name" value="DNase I-like"/>
    <property type="match status" value="1"/>
</dbReference>
<dbReference type="PANTHER" id="PTHR33395:SF22">
    <property type="entry name" value="REVERSE TRANSCRIPTASE DOMAIN-CONTAINING PROTEIN"/>
    <property type="match status" value="1"/>
</dbReference>
<feature type="domain" description="Endonuclease/exonuclease/phosphatase" evidence="1">
    <location>
        <begin position="71"/>
        <end position="179"/>
    </location>
</feature>
<comment type="caution">
    <text evidence="2">The sequence shown here is derived from an EMBL/GenBank/DDBJ whole genome shotgun (WGS) entry which is preliminary data.</text>
</comment>